<dbReference type="InterPro" id="IPR012338">
    <property type="entry name" value="Beta-lactam/transpept-like"/>
</dbReference>
<name>A0ABS1VLK5_9ACTN</name>
<keyword evidence="1" id="KW-0812">Transmembrane</keyword>
<proteinExistence type="predicted"/>
<dbReference type="PANTHER" id="PTHR46825">
    <property type="entry name" value="D-ALANYL-D-ALANINE-CARBOXYPEPTIDASE/ENDOPEPTIDASE AMPH"/>
    <property type="match status" value="1"/>
</dbReference>
<evidence type="ECO:0000313" key="3">
    <source>
        <dbReference type="EMBL" id="MBL7255609.1"/>
    </source>
</evidence>
<accession>A0ABS1VLK5</accession>
<feature type="transmembrane region" description="Helical" evidence="1">
    <location>
        <begin position="375"/>
        <end position="396"/>
    </location>
</feature>
<organism evidence="3 4">
    <name type="scientific">Paractinoplanes lichenicola</name>
    <dbReference type="NCBI Taxonomy" id="2802976"/>
    <lineage>
        <taxon>Bacteria</taxon>
        <taxon>Bacillati</taxon>
        <taxon>Actinomycetota</taxon>
        <taxon>Actinomycetes</taxon>
        <taxon>Micromonosporales</taxon>
        <taxon>Micromonosporaceae</taxon>
        <taxon>Paractinoplanes</taxon>
    </lineage>
</organism>
<feature type="transmembrane region" description="Helical" evidence="1">
    <location>
        <begin position="416"/>
        <end position="437"/>
    </location>
</feature>
<protein>
    <submittedName>
        <fullName evidence="3">Beta-lactamase family protein</fullName>
    </submittedName>
</protein>
<evidence type="ECO:0000259" key="2">
    <source>
        <dbReference type="Pfam" id="PF00144"/>
    </source>
</evidence>
<dbReference type="RefSeq" id="WP_202992115.1">
    <property type="nucleotide sequence ID" value="NZ_JAENHO010000004.1"/>
</dbReference>
<dbReference type="PANTHER" id="PTHR46825:SF9">
    <property type="entry name" value="BETA-LACTAMASE-RELATED DOMAIN-CONTAINING PROTEIN"/>
    <property type="match status" value="1"/>
</dbReference>
<comment type="caution">
    <text evidence="3">The sequence shown here is derived from an EMBL/GenBank/DDBJ whole genome shotgun (WGS) entry which is preliminary data.</text>
</comment>
<keyword evidence="4" id="KW-1185">Reference proteome</keyword>
<dbReference type="Gene3D" id="3.40.710.10">
    <property type="entry name" value="DD-peptidase/beta-lactamase superfamily"/>
    <property type="match status" value="1"/>
</dbReference>
<dbReference type="SUPFAM" id="SSF56601">
    <property type="entry name" value="beta-lactamase/transpeptidase-like"/>
    <property type="match status" value="1"/>
</dbReference>
<dbReference type="InterPro" id="IPR001466">
    <property type="entry name" value="Beta-lactam-related"/>
</dbReference>
<feature type="transmembrane region" description="Helical" evidence="1">
    <location>
        <begin position="348"/>
        <end position="368"/>
    </location>
</feature>
<keyword evidence="1" id="KW-0472">Membrane</keyword>
<evidence type="ECO:0000313" key="4">
    <source>
        <dbReference type="Proteomes" id="UP000598996"/>
    </source>
</evidence>
<dbReference type="Proteomes" id="UP000598996">
    <property type="component" value="Unassembled WGS sequence"/>
</dbReference>
<evidence type="ECO:0000256" key="1">
    <source>
        <dbReference type="SAM" id="Phobius"/>
    </source>
</evidence>
<reference evidence="3 4" key="1">
    <citation type="submission" date="2021-01" db="EMBL/GenBank/DDBJ databases">
        <title>Actinoplanes sp. nov. LDG1-01 isolated from lichen.</title>
        <authorList>
            <person name="Saeng-In P."/>
            <person name="Phongsopitanun W."/>
            <person name="Kanchanasin P."/>
            <person name="Yuki M."/>
            <person name="Kudo T."/>
            <person name="Ohkuma M."/>
            <person name="Tanasupawat S."/>
        </authorList>
    </citation>
    <scope>NUCLEOTIDE SEQUENCE [LARGE SCALE GENOMIC DNA]</scope>
    <source>
        <strain evidence="3 4">LDG1-01</strain>
    </source>
</reference>
<feature type="domain" description="Beta-lactamase-related" evidence="2">
    <location>
        <begin position="23"/>
        <end position="314"/>
    </location>
</feature>
<dbReference type="InterPro" id="IPR050491">
    <property type="entry name" value="AmpC-like"/>
</dbReference>
<gene>
    <name evidence="3" type="ORF">JKJ07_14995</name>
</gene>
<sequence length="444" mass="47597">MSWILSALLAVVALAPVQPNEIEDYLREQQAELRIPGLAYVVVGPSGVISQGAWGVEADTPFLIGSVSKPVTAQAVMRLVEAGRVGLDDPVRRHVPWFDLADEDAAARITVRHLLTHTSGLGQWASRTDRFDNSADGLARSVRDLADVEPERAPGAAHEYSDANYMVLGALVETVSGKPYGEFLRSEIFEPLGMEHAAATEADAQRVGLPAGHRYWLGHPRGFDRGYDTSGSPYGYVAASLDDMARFARDHLGGRHSEMHKGQTANGYGLGWRDTEMDGTRVVWHAGATPGFFAHVVLLPDADVAVVVLANSYSLALDGSLAALGFNVARMTQGQAVQTSDTDPTFSVVLYVLLAVAALLVIGIARTLIRRRFRLLSAILWAAGCAVLIALVLVVLPAQLGGDLGMALLWTPDIGWAALVVAALAIILIAVICHKVVRRHVLKA</sequence>
<keyword evidence="1" id="KW-1133">Transmembrane helix</keyword>
<dbReference type="Pfam" id="PF00144">
    <property type="entry name" value="Beta-lactamase"/>
    <property type="match status" value="1"/>
</dbReference>
<dbReference type="EMBL" id="JAENHO010000004">
    <property type="protein sequence ID" value="MBL7255609.1"/>
    <property type="molecule type" value="Genomic_DNA"/>
</dbReference>